<dbReference type="Proteomes" id="UP000092462">
    <property type="component" value="Unassembled WGS sequence"/>
</dbReference>
<evidence type="ECO:0000256" key="2">
    <source>
        <dbReference type="ARBA" id="ARBA00006375"/>
    </source>
</evidence>
<comment type="subcellular location">
    <subcellularLocation>
        <location evidence="1">Membrane</location>
        <topology evidence="1">Multi-pass membrane protein</topology>
    </subcellularLocation>
</comment>
<dbReference type="GO" id="GO:0016020">
    <property type="term" value="C:membrane"/>
    <property type="evidence" value="ECO:0007669"/>
    <property type="project" value="UniProtKB-SubCell"/>
</dbReference>
<keyword evidence="6" id="KW-1133">Transmembrane helix</keyword>
<keyword evidence="4 8" id="KW-0812">Transmembrane</keyword>
<evidence type="ECO:0000256" key="5">
    <source>
        <dbReference type="ARBA" id="ARBA00022737"/>
    </source>
</evidence>
<evidence type="ECO:0000256" key="1">
    <source>
        <dbReference type="ARBA" id="ARBA00004141"/>
    </source>
</evidence>
<protein>
    <submittedName>
        <fullName evidence="10">Uncharacterized protein</fullName>
    </submittedName>
</protein>
<evidence type="ECO:0000313" key="10">
    <source>
        <dbReference type="EnsemblMetazoa" id="PPAI001240-PA"/>
    </source>
</evidence>
<keyword evidence="7 8" id="KW-0472">Membrane</keyword>
<dbReference type="InterPro" id="IPR018108">
    <property type="entry name" value="MCP_transmembrane"/>
</dbReference>
<evidence type="ECO:0000256" key="9">
    <source>
        <dbReference type="RuleBase" id="RU000488"/>
    </source>
</evidence>
<reference evidence="10" key="1">
    <citation type="submission" date="2022-08" db="UniProtKB">
        <authorList>
            <consortium name="EnsemblMetazoa"/>
        </authorList>
    </citation>
    <scope>IDENTIFICATION</scope>
    <source>
        <strain evidence="10">Israel</strain>
    </source>
</reference>
<dbReference type="SUPFAM" id="SSF103506">
    <property type="entry name" value="Mitochondrial carrier"/>
    <property type="match status" value="1"/>
</dbReference>
<feature type="repeat" description="Solcar" evidence="8">
    <location>
        <begin position="1"/>
        <end position="53"/>
    </location>
</feature>
<dbReference type="VEuPathDB" id="VectorBase:PPAPM1_000174"/>
<evidence type="ECO:0000256" key="7">
    <source>
        <dbReference type="ARBA" id="ARBA00023136"/>
    </source>
</evidence>
<accession>A0A1B0D1L7</accession>
<sequence length="152" mass="17340">MNQQVYKNAIDGLFRVYREEGFRRLFSGASTATMRGFMMTIGQIAFYDQVKYLLLSTNYFEDNPKTHFVSSLTAGAIATTLTQPLDVLKTRAMNSTPGQFRGLWDIFKYTAKLGPLGFFKGYIPAFVRLGPHTILTFLLLEQLRLNFGMEKK</sequence>
<dbReference type="PANTHER" id="PTHR45618">
    <property type="entry name" value="MITOCHONDRIAL DICARBOXYLATE CARRIER-RELATED"/>
    <property type="match status" value="1"/>
</dbReference>
<dbReference type="VEuPathDB" id="VectorBase:PPAI001240"/>
<comment type="similarity">
    <text evidence="2 9">Belongs to the mitochondrial carrier (TC 2.A.29) family.</text>
</comment>
<evidence type="ECO:0000256" key="6">
    <source>
        <dbReference type="ARBA" id="ARBA00022989"/>
    </source>
</evidence>
<dbReference type="InterPro" id="IPR023395">
    <property type="entry name" value="MCP_dom_sf"/>
</dbReference>
<dbReference type="PROSITE" id="PS50920">
    <property type="entry name" value="SOLCAR"/>
    <property type="match status" value="2"/>
</dbReference>
<keyword evidence="11" id="KW-1185">Reference proteome</keyword>
<dbReference type="Pfam" id="PF00153">
    <property type="entry name" value="Mito_carr"/>
    <property type="match status" value="2"/>
</dbReference>
<evidence type="ECO:0000256" key="3">
    <source>
        <dbReference type="ARBA" id="ARBA00022448"/>
    </source>
</evidence>
<dbReference type="EMBL" id="AJVK01022128">
    <property type="status" value="NOT_ANNOTATED_CDS"/>
    <property type="molecule type" value="Genomic_DNA"/>
</dbReference>
<name>A0A1B0D1L7_PHLPP</name>
<proteinExistence type="inferred from homology"/>
<feature type="repeat" description="Solcar" evidence="8">
    <location>
        <begin position="62"/>
        <end position="146"/>
    </location>
</feature>
<evidence type="ECO:0000256" key="8">
    <source>
        <dbReference type="PROSITE-ProRule" id="PRU00282"/>
    </source>
</evidence>
<dbReference type="Gene3D" id="1.50.40.10">
    <property type="entry name" value="Mitochondrial carrier domain"/>
    <property type="match status" value="1"/>
</dbReference>
<dbReference type="EnsemblMetazoa" id="PPAI001240-RA">
    <property type="protein sequence ID" value="PPAI001240-PA"/>
    <property type="gene ID" value="PPAI001240"/>
</dbReference>
<evidence type="ECO:0000256" key="4">
    <source>
        <dbReference type="ARBA" id="ARBA00022692"/>
    </source>
</evidence>
<dbReference type="AlphaFoldDB" id="A0A1B0D1L7"/>
<keyword evidence="3 9" id="KW-0813">Transport</keyword>
<dbReference type="InterPro" id="IPR050391">
    <property type="entry name" value="Mito_Metabolite_Transporter"/>
</dbReference>
<evidence type="ECO:0000313" key="11">
    <source>
        <dbReference type="Proteomes" id="UP000092462"/>
    </source>
</evidence>
<keyword evidence="5" id="KW-0677">Repeat</keyword>
<organism evidence="10 11">
    <name type="scientific">Phlebotomus papatasi</name>
    <name type="common">Sandfly</name>
    <dbReference type="NCBI Taxonomy" id="29031"/>
    <lineage>
        <taxon>Eukaryota</taxon>
        <taxon>Metazoa</taxon>
        <taxon>Ecdysozoa</taxon>
        <taxon>Arthropoda</taxon>
        <taxon>Hexapoda</taxon>
        <taxon>Insecta</taxon>
        <taxon>Pterygota</taxon>
        <taxon>Neoptera</taxon>
        <taxon>Endopterygota</taxon>
        <taxon>Diptera</taxon>
        <taxon>Nematocera</taxon>
        <taxon>Psychodoidea</taxon>
        <taxon>Psychodidae</taxon>
        <taxon>Phlebotomus</taxon>
        <taxon>Phlebotomus</taxon>
    </lineage>
</organism>